<comment type="caution">
    <text evidence="2">The sequence shown here is derived from an EMBL/GenBank/DDBJ whole genome shotgun (WGS) entry which is preliminary data.</text>
</comment>
<protein>
    <submittedName>
        <fullName evidence="2">Uncharacterized protein</fullName>
    </submittedName>
</protein>
<dbReference type="Proteomes" id="UP000475325">
    <property type="component" value="Unassembled WGS sequence"/>
</dbReference>
<proteinExistence type="predicted"/>
<feature type="chain" id="PRO_5028836033" evidence="1">
    <location>
        <begin position="18"/>
        <end position="73"/>
    </location>
</feature>
<keyword evidence="1" id="KW-0732">Signal</keyword>
<organism evidence="2 3">
    <name type="scientific">Orbilia oligospora</name>
    <name type="common">Nematode-trapping fungus</name>
    <name type="synonym">Arthrobotrys oligospora</name>
    <dbReference type="NCBI Taxonomy" id="2813651"/>
    <lineage>
        <taxon>Eukaryota</taxon>
        <taxon>Fungi</taxon>
        <taxon>Dikarya</taxon>
        <taxon>Ascomycota</taxon>
        <taxon>Pezizomycotina</taxon>
        <taxon>Orbiliomycetes</taxon>
        <taxon>Orbiliales</taxon>
        <taxon>Orbiliaceae</taxon>
        <taxon>Orbilia</taxon>
    </lineage>
</organism>
<dbReference type="AlphaFoldDB" id="A0A7C8JH58"/>
<reference evidence="2 3" key="1">
    <citation type="submission" date="2019-06" db="EMBL/GenBank/DDBJ databases">
        <authorList>
            <person name="Palmer J.M."/>
        </authorList>
    </citation>
    <scope>NUCLEOTIDE SEQUENCE [LARGE SCALE GENOMIC DNA]</scope>
    <source>
        <strain evidence="2 3">TWF102</strain>
    </source>
</reference>
<feature type="signal peptide" evidence="1">
    <location>
        <begin position="1"/>
        <end position="17"/>
    </location>
</feature>
<accession>A0A7C8JH58</accession>
<evidence type="ECO:0000256" key="1">
    <source>
        <dbReference type="SAM" id="SignalP"/>
    </source>
</evidence>
<name>A0A7C8JH58_ORBOL</name>
<evidence type="ECO:0000313" key="3">
    <source>
        <dbReference type="Proteomes" id="UP000475325"/>
    </source>
</evidence>
<sequence length="73" mass="8622">MLFLCLEIMGYVYLLFQSQVEKVPDKGPARPEFFVRKTSSTENIRLWPLMCLGGQALNEYEHWQPENPYLKKV</sequence>
<gene>
    <name evidence="2" type="ORF">TWF102_004064</name>
</gene>
<dbReference type="EMBL" id="WIQW01000002">
    <property type="protein sequence ID" value="KAF3112662.1"/>
    <property type="molecule type" value="Genomic_DNA"/>
</dbReference>
<evidence type="ECO:0000313" key="2">
    <source>
        <dbReference type="EMBL" id="KAF3112662.1"/>
    </source>
</evidence>